<proteinExistence type="predicted"/>
<gene>
    <name evidence="1" type="ORF">SAMN05660284_02785</name>
</gene>
<keyword evidence="2" id="KW-1185">Reference proteome</keyword>
<name>A0A1I5DYJ8_9NEIS</name>
<dbReference type="Proteomes" id="UP000242869">
    <property type="component" value="Unassembled WGS sequence"/>
</dbReference>
<sequence>MADMASFAPALCDVRLSGSQGEGRGDGGFGKYVRFTPTLTLPLKWGGNNKGELKVMPFT</sequence>
<evidence type="ECO:0000313" key="2">
    <source>
        <dbReference type="Proteomes" id="UP000242869"/>
    </source>
</evidence>
<organism evidence="1 2">
    <name type="scientific">Formivibrio citricus</name>
    <dbReference type="NCBI Taxonomy" id="83765"/>
    <lineage>
        <taxon>Bacteria</taxon>
        <taxon>Pseudomonadati</taxon>
        <taxon>Pseudomonadota</taxon>
        <taxon>Betaproteobacteria</taxon>
        <taxon>Neisseriales</taxon>
        <taxon>Chitinibacteraceae</taxon>
        <taxon>Formivibrio</taxon>
    </lineage>
</organism>
<accession>A0A1I5DYJ8</accession>
<evidence type="ECO:0000313" key="1">
    <source>
        <dbReference type="EMBL" id="SFO04197.1"/>
    </source>
</evidence>
<dbReference type="EMBL" id="FOVE01000030">
    <property type="protein sequence ID" value="SFO04197.1"/>
    <property type="molecule type" value="Genomic_DNA"/>
</dbReference>
<dbReference type="AlphaFoldDB" id="A0A1I5DYJ8"/>
<reference evidence="2" key="1">
    <citation type="submission" date="2016-10" db="EMBL/GenBank/DDBJ databases">
        <authorList>
            <person name="Varghese N."/>
            <person name="Submissions S."/>
        </authorList>
    </citation>
    <scope>NUCLEOTIDE SEQUENCE [LARGE SCALE GENOMIC DNA]</scope>
    <source>
        <strain evidence="2">DSM 6150</strain>
    </source>
</reference>
<protein>
    <submittedName>
        <fullName evidence="1">Uncharacterized protein</fullName>
    </submittedName>
</protein>